<gene>
    <name evidence="1" type="ORF">S01H1_47233</name>
</gene>
<name>X0VP32_9ZZZZ</name>
<sequence>KEYQKTTKYWKHKVGFRGRLSERGMVTTIEVGTDDEIYGYVDEGTGKAAGHGGLYPITPKKPGGVLAFPSMSTPKTKPGRLRSGYGRKGKTTVFAKKVMHPGIKPRGFSPQIKKKMEPVLEADMQNAMGRGAKKSGHGI</sequence>
<protein>
    <submittedName>
        <fullName evidence="1">Uncharacterized protein</fullName>
    </submittedName>
</protein>
<comment type="caution">
    <text evidence="1">The sequence shown here is derived from an EMBL/GenBank/DDBJ whole genome shotgun (WGS) entry which is preliminary data.</text>
</comment>
<accession>X0VP32</accession>
<dbReference type="EMBL" id="BARS01030278">
    <property type="protein sequence ID" value="GAG19960.1"/>
    <property type="molecule type" value="Genomic_DNA"/>
</dbReference>
<organism evidence="1">
    <name type="scientific">marine sediment metagenome</name>
    <dbReference type="NCBI Taxonomy" id="412755"/>
    <lineage>
        <taxon>unclassified sequences</taxon>
        <taxon>metagenomes</taxon>
        <taxon>ecological metagenomes</taxon>
    </lineage>
</organism>
<reference evidence="1" key="1">
    <citation type="journal article" date="2014" name="Front. Microbiol.">
        <title>High frequency of phylogenetically diverse reductive dehalogenase-homologous genes in deep subseafloor sedimentary metagenomes.</title>
        <authorList>
            <person name="Kawai M."/>
            <person name="Futagami T."/>
            <person name="Toyoda A."/>
            <person name="Takaki Y."/>
            <person name="Nishi S."/>
            <person name="Hori S."/>
            <person name="Arai W."/>
            <person name="Tsubouchi T."/>
            <person name="Morono Y."/>
            <person name="Uchiyama I."/>
            <person name="Ito T."/>
            <person name="Fujiyama A."/>
            <person name="Inagaki F."/>
            <person name="Takami H."/>
        </authorList>
    </citation>
    <scope>NUCLEOTIDE SEQUENCE</scope>
    <source>
        <strain evidence="1">Expedition CK06-06</strain>
    </source>
</reference>
<proteinExistence type="predicted"/>
<dbReference type="AlphaFoldDB" id="X0VP32"/>
<evidence type="ECO:0000313" key="1">
    <source>
        <dbReference type="EMBL" id="GAG19960.1"/>
    </source>
</evidence>
<feature type="non-terminal residue" evidence="1">
    <location>
        <position position="1"/>
    </location>
</feature>